<organism evidence="12 13">
    <name type="scientific">Thioalkalivibrio halophilus</name>
    <dbReference type="NCBI Taxonomy" id="252474"/>
    <lineage>
        <taxon>Bacteria</taxon>
        <taxon>Pseudomonadati</taxon>
        <taxon>Pseudomonadota</taxon>
        <taxon>Gammaproteobacteria</taxon>
        <taxon>Chromatiales</taxon>
        <taxon>Ectothiorhodospiraceae</taxon>
        <taxon>Thioalkalivibrio</taxon>
    </lineage>
</organism>
<dbReference type="GO" id="GO:0006935">
    <property type="term" value="P:chemotaxis"/>
    <property type="evidence" value="ECO:0007669"/>
    <property type="project" value="UniProtKB-KW"/>
</dbReference>
<evidence type="ECO:0000256" key="2">
    <source>
        <dbReference type="ARBA" id="ARBA00010004"/>
    </source>
</evidence>
<dbReference type="InterPro" id="IPR052570">
    <property type="entry name" value="FliJ"/>
</dbReference>
<dbReference type="PANTHER" id="PTHR38786:SF1">
    <property type="entry name" value="FLAGELLAR FLIJ PROTEIN"/>
    <property type="match status" value="1"/>
</dbReference>
<protein>
    <recommendedName>
        <fullName evidence="3">Flagellar FliJ protein</fullName>
    </recommendedName>
</protein>
<comment type="subcellular location">
    <subcellularLocation>
        <location evidence="1">Cell membrane</location>
        <topology evidence="1">Peripheral membrane protein</topology>
        <orientation evidence="1">Cytoplasmic side</orientation>
    </subcellularLocation>
</comment>
<dbReference type="EMBL" id="MUZR01000003">
    <property type="protein sequence ID" value="OOC11344.1"/>
    <property type="molecule type" value="Genomic_DNA"/>
</dbReference>
<accession>A0A1V3A1X5</accession>
<keyword evidence="12" id="KW-0282">Flagellum</keyword>
<evidence type="ECO:0000256" key="4">
    <source>
        <dbReference type="ARBA" id="ARBA00022448"/>
    </source>
</evidence>
<dbReference type="GO" id="GO:0044781">
    <property type="term" value="P:bacterial-type flagellum organization"/>
    <property type="evidence" value="ECO:0007669"/>
    <property type="project" value="UniProtKB-KW"/>
</dbReference>
<evidence type="ECO:0000256" key="5">
    <source>
        <dbReference type="ARBA" id="ARBA00022475"/>
    </source>
</evidence>
<comment type="similarity">
    <text evidence="2">Belongs to the FliJ family.</text>
</comment>
<dbReference type="NCBIfam" id="TIGR02473">
    <property type="entry name" value="flagell_FliJ"/>
    <property type="match status" value="1"/>
</dbReference>
<keyword evidence="12" id="KW-0969">Cilium</keyword>
<dbReference type="OrthoDB" id="5787286at2"/>
<dbReference type="Proteomes" id="UP000189177">
    <property type="component" value="Unassembled WGS sequence"/>
</dbReference>
<dbReference type="GO" id="GO:0009288">
    <property type="term" value="C:bacterial-type flagellum"/>
    <property type="evidence" value="ECO:0007669"/>
    <property type="project" value="InterPro"/>
</dbReference>
<feature type="coiled-coil region" evidence="11">
    <location>
        <begin position="67"/>
        <end position="129"/>
    </location>
</feature>
<evidence type="ECO:0000256" key="11">
    <source>
        <dbReference type="SAM" id="Coils"/>
    </source>
</evidence>
<keyword evidence="9" id="KW-0472">Membrane</keyword>
<name>A0A1V3A1X5_9GAMM</name>
<dbReference type="STRING" id="252474.B1A74_00820"/>
<dbReference type="AlphaFoldDB" id="A0A1V3A1X5"/>
<dbReference type="GO" id="GO:0071973">
    <property type="term" value="P:bacterial-type flagellum-dependent cell motility"/>
    <property type="evidence" value="ECO:0007669"/>
    <property type="project" value="InterPro"/>
</dbReference>
<evidence type="ECO:0000256" key="9">
    <source>
        <dbReference type="ARBA" id="ARBA00023136"/>
    </source>
</evidence>
<dbReference type="RefSeq" id="WP_018945937.1">
    <property type="nucleotide sequence ID" value="NZ_MUZR01000003.1"/>
</dbReference>
<reference evidence="12 13" key="1">
    <citation type="submission" date="2017-02" db="EMBL/GenBank/DDBJ databases">
        <title>Genomic diversity within the haloalkaliphilic genus Thioalkalivibrio.</title>
        <authorList>
            <person name="Ahn A.-C."/>
            <person name="Meier-Kolthoff J."/>
            <person name="Overmars L."/>
            <person name="Richter M."/>
            <person name="Woyke T."/>
            <person name="Sorokin D.Y."/>
            <person name="Muyzer G."/>
        </authorList>
    </citation>
    <scope>NUCLEOTIDE SEQUENCE [LARGE SCALE GENOMIC DNA]</scope>
    <source>
        <strain evidence="12 13">HL17</strain>
    </source>
</reference>
<keyword evidence="13" id="KW-1185">Reference proteome</keyword>
<evidence type="ECO:0000313" key="13">
    <source>
        <dbReference type="Proteomes" id="UP000189177"/>
    </source>
</evidence>
<keyword evidence="5" id="KW-1003">Cell membrane</keyword>
<evidence type="ECO:0000256" key="10">
    <source>
        <dbReference type="ARBA" id="ARBA00023225"/>
    </source>
</evidence>
<evidence type="ECO:0000256" key="6">
    <source>
        <dbReference type="ARBA" id="ARBA00022500"/>
    </source>
</evidence>
<evidence type="ECO:0000256" key="3">
    <source>
        <dbReference type="ARBA" id="ARBA00020392"/>
    </source>
</evidence>
<keyword evidence="12" id="KW-0966">Cell projection</keyword>
<evidence type="ECO:0000256" key="1">
    <source>
        <dbReference type="ARBA" id="ARBA00004413"/>
    </source>
</evidence>
<keyword evidence="6" id="KW-0145">Chemotaxis</keyword>
<keyword evidence="4" id="KW-0813">Transport</keyword>
<keyword evidence="7" id="KW-1005">Bacterial flagellum biogenesis</keyword>
<evidence type="ECO:0000256" key="8">
    <source>
        <dbReference type="ARBA" id="ARBA00022927"/>
    </source>
</evidence>
<evidence type="ECO:0000313" key="12">
    <source>
        <dbReference type="EMBL" id="OOC11344.1"/>
    </source>
</evidence>
<gene>
    <name evidence="12" type="ORF">B1A74_00820</name>
</gene>
<keyword evidence="8" id="KW-0653">Protein transport</keyword>
<evidence type="ECO:0000256" key="7">
    <source>
        <dbReference type="ARBA" id="ARBA00022795"/>
    </source>
</evidence>
<dbReference type="InterPro" id="IPR053716">
    <property type="entry name" value="Flag_assembly_chemotaxis_eff"/>
</dbReference>
<dbReference type="GO" id="GO:0005886">
    <property type="term" value="C:plasma membrane"/>
    <property type="evidence" value="ECO:0007669"/>
    <property type="project" value="UniProtKB-SubCell"/>
</dbReference>
<comment type="caution">
    <text evidence="12">The sequence shown here is derived from an EMBL/GenBank/DDBJ whole genome shotgun (WGS) entry which is preliminary data.</text>
</comment>
<dbReference type="InterPro" id="IPR012823">
    <property type="entry name" value="Flagell_FliJ"/>
</dbReference>
<sequence>MNPQRIERLLRIRQIGETEATRELGERIAQLNAAEAQREQLETFQQEYLAASMPQDPNTLKWLAGMRQKLREALEQQALRIQAAESQVETAREQWLEHHRDCMSLEKLLERTRAEDQRHQARRQQVEQDMWATRQAFAREPESGERTVNWQES</sequence>
<dbReference type="GO" id="GO:0015031">
    <property type="term" value="P:protein transport"/>
    <property type="evidence" value="ECO:0007669"/>
    <property type="project" value="UniProtKB-KW"/>
</dbReference>
<proteinExistence type="inferred from homology"/>
<keyword evidence="11" id="KW-0175">Coiled coil</keyword>
<dbReference type="Pfam" id="PF02050">
    <property type="entry name" value="FliJ"/>
    <property type="match status" value="1"/>
</dbReference>
<dbReference type="PANTHER" id="PTHR38786">
    <property type="entry name" value="FLAGELLAR FLIJ PROTEIN"/>
    <property type="match status" value="1"/>
</dbReference>
<keyword evidence="10" id="KW-1006">Bacterial flagellum protein export</keyword>
<dbReference type="Gene3D" id="1.10.287.1700">
    <property type="match status" value="1"/>
</dbReference>